<feature type="compositionally biased region" description="Basic and acidic residues" evidence="1">
    <location>
        <begin position="65"/>
        <end position="75"/>
    </location>
</feature>
<sequence length="111" mass="11797">TSSRSSSSLRSPPPPRRSTGGARSTRGPQGSGSDGCHEVRRQAAQREGGGEAEAGEGGVRRVPGRPREELKAGADGLRRCRRQRVVQVRGDRLGAARRCEEAHVVQEGDVS</sequence>
<dbReference type="EMBL" id="CAMGYJ010000008">
    <property type="protein sequence ID" value="CAI0465466.1"/>
    <property type="molecule type" value="Genomic_DNA"/>
</dbReference>
<accession>A0AAV0P3P0</accession>
<feature type="compositionally biased region" description="Low complexity" evidence="1">
    <location>
        <begin position="1"/>
        <end position="10"/>
    </location>
</feature>
<dbReference type="AlphaFoldDB" id="A0AAV0P3P0"/>
<keyword evidence="3" id="KW-1185">Reference proteome</keyword>
<evidence type="ECO:0000313" key="2">
    <source>
        <dbReference type="EMBL" id="CAI0465466.1"/>
    </source>
</evidence>
<feature type="region of interest" description="Disordered" evidence="1">
    <location>
        <begin position="1"/>
        <end position="75"/>
    </location>
</feature>
<comment type="caution">
    <text evidence="2">The sequence shown here is derived from an EMBL/GenBank/DDBJ whole genome shotgun (WGS) entry which is preliminary data.</text>
</comment>
<proteinExistence type="predicted"/>
<feature type="compositionally biased region" description="Low complexity" evidence="1">
    <location>
        <begin position="17"/>
        <end position="27"/>
    </location>
</feature>
<name>A0AAV0P3P0_9ROSI</name>
<organism evidence="2 3">
    <name type="scientific">Linum tenue</name>
    <dbReference type="NCBI Taxonomy" id="586396"/>
    <lineage>
        <taxon>Eukaryota</taxon>
        <taxon>Viridiplantae</taxon>
        <taxon>Streptophyta</taxon>
        <taxon>Embryophyta</taxon>
        <taxon>Tracheophyta</taxon>
        <taxon>Spermatophyta</taxon>
        <taxon>Magnoliopsida</taxon>
        <taxon>eudicotyledons</taxon>
        <taxon>Gunneridae</taxon>
        <taxon>Pentapetalae</taxon>
        <taxon>rosids</taxon>
        <taxon>fabids</taxon>
        <taxon>Malpighiales</taxon>
        <taxon>Linaceae</taxon>
        <taxon>Linum</taxon>
    </lineage>
</organism>
<evidence type="ECO:0000256" key="1">
    <source>
        <dbReference type="SAM" id="MobiDB-lite"/>
    </source>
</evidence>
<dbReference type="Proteomes" id="UP001154282">
    <property type="component" value="Unassembled WGS sequence"/>
</dbReference>
<protein>
    <submittedName>
        <fullName evidence="2">Uncharacterized protein</fullName>
    </submittedName>
</protein>
<feature type="non-terminal residue" evidence="2">
    <location>
        <position position="1"/>
    </location>
</feature>
<gene>
    <name evidence="2" type="ORF">LITE_LOCUS36615</name>
</gene>
<evidence type="ECO:0000313" key="3">
    <source>
        <dbReference type="Proteomes" id="UP001154282"/>
    </source>
</evidence>
<reference evidence="2" key="1">
    <citation type="submission" date="2022-08" db="EMBL/GenBank/DDBJ databases">
        <authorList>
            <person name="Gutierrez-Valencia J."/>
        </authorList>
    </citation>
    <scope>NUCLEOTIDE SEQUENCE</scope>
</reference>